<dbReference type="EMBL" id="QJSX01000012">
    <property type="protein sequence ID" value="PYE52730.1"/>
    <property type="molecule type" value="Genomic_DNA"/>
</dbReference>
<dbReference type="AlphaFoldDB" id="A0A318S3U6"/>
<dbReference type="Proteomes" id="UP000248326">
    <property type="component" value="Unassembled WGS sequence"/>
</dbReference>
<evidence type="ECO:0000313" key="2">
    <source>
        <dbReference type="Proteomes" id="UP000248326"/>
    </source>
</evidence>
<keyword evidence="2" id="KW-1185">Reference proteome</keyword>
<gene>
    <name evidence="1" type="ORF">DES52_11251</name>
</gene>
<sequence length="114" mass="12807">MNATQPSSRARAADALSIDVTLTPHTYPHVLHTSRPLGLREDRKEAYHALLRDIVEGQADSDDVRTWLRRAAKERTLARLPGAREGGHFVFPLLLYVRDAPHVAVHPDDLRLVT</sequence>
<protein>
    <submittedName>
        <fullName evidence="1">Uncharacterized protein</fullName>
    </submittedName>
</protein>
<reference evidence="1 2" key="1">
    <citation type="submission" date="2018-06" db="EMBL/GenBank/DDBJ databases">
        <title>Genomic Encyclopedia of Type Strains, Phase IV (KMG-IV): sequencing the most valuable type-strain genomes for metagenomic binning, comparative biology and taxonomic classification.</title>
        <authorList>
            <person name="Goeker M."/>
        </authorList>
    </citation>
    <scope>NUCLEOTIDE SEQUENCE [LARGE SCALE GENOMIC DNA]</scope>
    <source>
        <strain evidence="1 2">DSM 18048</strain>
    </source>
</reference>
<accession>A0A318S3U6</accession>
<name>A0A318S3U6_9DEIO</name>
<proteinExistence type="predicted"/>
<evidence type="ECO:0000313" key="1">
    <source>
        <dbReference type="EMBL" id="PYE52730.1"/>
    </source>
</evidence>
<organism evidence="1 2">
    <name type="scientific">Deinococcus yavapaiensis KR-236</name>
    <dbReference type="NCBI Taxonomy" id="694435"/>
    <lineage>
        <taxon>Bacteria</taxon>
        <taxon>Thermotogati</taxon>
        <taxon>Deinococcota</taxon>
        <taxon>Deinococci</taxon>
        <taxon>Deinococcales</taxon>
        <taxon>Deinococcaceae</taxon>
        <taxon>Deinococcus</taxon>
    </lineage>
</organism>
<dbReference type="RefSeq" id="WP_110887621.1">
    <property type="nucleotide sequence ID" value="NZ_QJSX01000012.1"/>
</dbReference>
<comment type="caution">
    <text evidence="1">The sequence shown here is derived from an EMBL/GenBank/DDBJ whole genome shotgun (WGS) entry which is preliminary data.</text>
</comment>